<feature type="disulfide bond" evidence="15">
    <location>
        <begin position="37"/>
        <end position="55"/>
    </location>
</feature>
<evidence type="ECO:0000256" key="5">
    <source>
        <dbReference type="ARBA" id="ARBA00022692"/>
    </source>
</evidence>
<dbReference type="Pfam" id="PF12662">
    <property type="entry name" value="cEGF"/>
    <property type="match status" value="1"/>
</dbReference>
<dbReference type="Gene3D" id="4.10.400.10">
    <property type="entry name" value="Low-density Lipoprotein Receptor"/>
    <property type="match status" value="8"/>
</dbReference>
<feature type="disulfide bond" evidence="15">
    <location>
        <begin position="281"/>
        <end position="293"/>
    </location>
</feature>
<dbReference type="PROSITE" id="PS00010">
    <property type="entry name" value="ASX_HYDROXYL"/>
    <property type="match status" value="2"/>
</dbReference>
<dbReference type="GO" id="GO:0005509">
    <property type="term" value="F:calcium ion binding"/>
    <property type="evidence" value="ECO:0007669"/>
    <property type="project" value="InterPro"/>
</dbReference>
<feature type="signal peptide" evidence="19">
    <location>
        <begin position="1"/>
        <end position="26"/>
    </location>
</feature>
<evidence type="ECO:0000256" key="10">
    <source>
        <dbReference type="ARBA" id="ARBA00023136"/>
    </source>
</evidence>
<feature type="repeat" description="LDL-receptor class B" evidence="16">
    <location>
        <begin position="487"/>
        <end position="530"/>
    </location>
</feature>
<dbReference type="PROSITE" id="PS01187">
    <property type="entry name" value="EGF_CA"/>
    <property type="match status" value="2"/>
</dbReference>
<dbReference type="InterPro" id="IPR000033">
    <property type="entry name" value="LDLR_classB_rpt"/>
</dbReference>
<evidence type="ECO:0000256" key="15">
    <source>
        <dbReference type="PROSITE-ProRule" id="PRU00124"/>
    </source>
</evidence>
<evidence type="ECO:0000256" key="9">
    <source>
        <dbReference type="ARBA" id="ARBA00022989"/>
    </source>
</evidence>
<dbReference type="SUPFAM" id="SSF57424">
    <property type="entry name" value="LDL receptor-like module"/>
    <property type="match status" value="8"/>
</dbReference>
<dbReference type="InterPro" id="IPR026823">
    <property type="entry name" value="cEGF"/>
</dbReference>
<dbReference type="FunFam" id="2.10.25.10:FF:000009">
    <property type="entry name" value="Low-density lipoprotein receptor isoform 1"/>
    <property type="match status" value="1"/>
</dbReference>
<dbReference type="Gene3D" id="2.10.25.10">
    <property type="entry name" value="Laminin"/>
    <property type="match status" value="2"/>
</dbReference>
<dbReference type="GO" id="GO:0043235">
    <property type="term" value="C:receptor complex"/>
    <property type="evidence" value="ECO:0007669"/>
    <property type="project" value="TreeGrafter"/>
</dbReference>
<feature type="repeat" description="LDL-receptor class B" evidence="16">
    <location>
        <begin position="531"/>
        <end position="577"/>
    </location>
</feature>
<feature type="disulfide bond" evidence="15">
    <location>
        <begin position="155"/>
        <end position="167"/>
    </location>
</feature>
<dbReference type="InterPro" id="IPR000152">
    <property type="entry name" value="EGF-type_Asp/Asn_hydroxyl_site"/>
</dbReference>
<feature type="transmembrane region" description="Helical" evidence="18">
    <location>
        <begin position="806"/>
        <end position="829"/>
    </location>
</feature>
<feature type="disulfide bond" evidence="15">
    <location>
        <begin position="203"/>
        <end position="221"/>
    </location>
</feature>
<reference evidence="21 22" key="1">
    <citation type="submission" date="2022-05" db="EMBL/GenBank/DDBJ databases">
        <title>A multi-omics perspective on studying reproductive biology in Daphnia sinensis.</title>
        <authorList>
            <person name="Jia J."/>
        </authorList>
    </citation>
    <scope>NUCLEOTIDE SEQUENCE [LARGE SCALE GENOMIC DNA]</scope>
    <source>
        <strain evidence="21 22">WSL</strain>
    </source>
</reference>
<dbReference type="GO" id="GO:0006897">
    <property type="term" value="P:endocytosis"/>
    <property type="evidence" value="ECO:0007669"/>
    <property type="project" value="UniProtKB-KW"/>
</dbReference>
<feature type="repeat" description="LDL-receptor class B" evidence="16">
    <location>
        <begin position="578"/>
        <end position="621"/>
    </location>
</feature>
<evidence type="ECO:0000256" key="8">
    <source>
        <dbReference type="ARBA" id="ARBA00022837"/>
    </source>
</evidence>
<name>A0AAD5LX74_9CRUS</name>
<dbReference type="PANTHER" id="PTHR22722">
    <property type="entry name" value="LOW-DENSITY LIPOPROTEIN RECEPTOR-RELATED PROTEIN 2-RELATED"/>
    <property type="match status" value="1"/>
</dbReference>
<keyword evidence="10 18" id="KW-0472">Membrane</keyword>
<keyword evidence="12" id="KW-0675">Receptor</keyword>
<dbReference type="SUPFAM" id="SSF57184">
    <property type="entry name" value="Growth factor receptor domain"/>
    <property type="match status" value="1"/>
</dbReference>
<dbReference type="CDD" id="cd00112">
    <property type="entry name" value="LDLa"/>
    <property type="match status" value="8"/>
</dbReference>
<evidence type="ECO:0000256" key="1">
    <source>
        <dbReference type="ARBA" id="ARBA00004251"/>
    </source>
</evidence>
<keyword evidence="13" id="KW-0325">Glycoprotein</keyword>
<evidence type="ECO:0000256" key="7">
    <source>
        <dbReference type="ARBA" id="ARBA00022737"/>
    </source>
</evidence>
<evidence type="ECO:0000256" key="11">
    <source>
        <dbReference type="ARBA" id="ARBA00023157"/>
    </source>
</evidence>
<dbReference type="EMBL" id="WJBH02000001">
    <property type="protein sequence ID" value="KAI9565788.1"/>
    <property type="molecule type" value="Genomic_DNA"/>
</dbReference>
<feature type="disulfide bond" evidence="15">
    <location>
        <begin position="136"/>
        <end position="151"/>
    </location>
</feature>
<dbReference type="AlphaFoldDB" id="A0AAD5LX74"/>
<dbReference type="PROSITE" id="PS51120">
    <property type="entry name" value="LDLRB"/>
    <property type="match status" value="4"/>
</dbReference>
<proteinExistence type="predicted"/>
<evidence type="ECO:0000313" key="22">
    <source>
        <dbReference type="Proteomes" id="UP000820818"/>
    </source>
</evidence>
<dbReference type="Pfam" id="PF00058">
    <property type="entry name" value="Ldl_recept_b"/>
    <property type="match status" value="3"/>
</dbReference>
<dbReference type="PRINTS" id="PR00261">
    <property type="entry name" value="LDLRECEPTOR"/>
</dbReference>
<dbReference type="PROSITE" id="PS01209">
    <property type="entry name" value="LDLRA_1"/>
    <property type="match status" value="4"/>
</dbReference>
<evidence type="ECO:0000256" key="3">
    <source>
        <dbReference type="ARBA" id="ARBA00022536"/>
    </source>
</evidence>
<dbReference type="PROSITE" id="PS01186">
    <property type="entry name" value="EGF_2"/>
    <property type="match status" value="1"/>
</dbReference>
<dbReference type="CDD" id="cd00054">
    <property type="entry name" value="EGF_CA"/>
    <property type="match status" value="2"/>
</dbReference>
<dbReference type="PANTHER" id="PTHR22722:SF14">
    <property type="entry name" value="MEGALIN, ISOFORM A"/>
    <property type="match status" value="1"/>
</dbReference>
<protein>
    <recommendedName>
        <fullName evidence="20">EGF-like domain-containing protein</fullName>
    </recommendedName>
</protein>
<comment type="subcellular location">
    <subcellularLocation>
        <location evidence="1">Cell membrane</location>
        <topology evidence="1">Single-pass type I membrane protein</topology>
    </subcellularLocation>
</comment>
<feature type="disulfide bond" evidence="15">
    <location>
        <begin position="331"/>
        <end position="349"/>
    </location>
</feature>
<evidence type="ECO:0000256" key="12">
    <source>
        <dbReference type="ARBA" id="ARBA00023170"/>
    </source>
</evidence>
<dbReference type="InterPro" id="IPR009030">
    <property type="entry name" value="Growth_fac_rcpt_cys_sf"/>
</dbReference>
<dbReference type="Pfam" id="PF00057">
    <property type="entry name" value="Ldl_recept_a"/>
    <property type="match status" value="8"/>
</dbReference>
<dbReference type="FunFam" id="4.10.400.10:FF:000005">
    <property type="entry name" value="low-density lipoprotein receptor-related protein 1B"/>
    <property type="match status" value="1"/>
</dbReference>
<dbReference type="PROSITE" id="PS50026">
    <property type="entry name" value="EGF_3"/>
    <property type="match status" value="1"/>
</dbReference>
<dbReference type="Gene3D" id="2.120.10.30">
    <property type="entry name" value="TolB, C-terminal domain"/>
    <property type="match status" value="1"/>
</dbReference>
<feature type="disulfide bond" evidence="15">
    <location>
        <begin position="162"/>
        <end position="180"/>
    </location>
</feature>
<keyword evidence="6 19" id="KW-0732">Signal</keyword>
<evidence type="ECO:0000256" key="18">
    <source>
        <dbReference type="SAM" id="Phobius"/>
    </source>
</evidence>
<feature type="domain" description="EGF-like" evidence="20">
    <location>
        <begin position="361"/>
        <end position="400"/>
    </location>
</feature>
<dbReference type="InterPro" id="IPR023415">
    <property type="entry name" value="LDLR_class-A_CS"/>
</dbReference>
<dbReference type="InterPro" id="IPR002172">
    <property type="entry name" value="LDrepeatLR_classA_rpt"/>
</dbReference>
<dbReference type="PROSITE" id="PS50068">
    <property type="entry name" value="LDLRA_2"/>
    <property type="match status" value="8"/>
</dbReference>
<evidence type="ECO:0000256" key="13">
    <source>
        <dbReference type="ARBA" id="ARBA00023180"/>
    </source>
</evidence>
<dbReference type="InterPro" id="IPR018097">
    <property type="entry name" value="EGF_Ca-bd_CS"/>
</dbReference>
<dbReference type="InterPro" id="IPR001881">
    <property type="entry name" value="EGF-like_Ca-bd_dom"/>
</dbReference>
<keyword evidence="5 18" id="KW-0812">Transmembrane</keyword>
<feature type="repeat" description="LDL-receptor class B" evidence="16">
    <location>
        <begin position="622"/>
        <end position="666"/>
    </location>
</feature>
<dbReference type="Proteomes" id="UP000820818">
    <property type="component" value="Linkage Group LG1"/>
</dbReference>
<dbReference type="FunFam" id="4.10.400.10:FF:000011">
    <property type="entry name" value="Low-density lipoprotein receptor-related protein 1"/>
    <property type="match status" value="1"/>
</dbReference>
<feature type="disulfide bond" evidence="15">
    <location>
        <begin position="261"/>
        <end position="276"/>
    </location>
</feature>
<keyword evidence="3 14" id="KW-0245">EGF-like domain</keyword>
<evidence type="ECO:0000256" key="17">
    <source>
        <dbReference type="SAM" id="MobiDB-lite"/>
    </source>
</evidence>
<dbReference type="SMART" id="SM00192">
    <property type="entry name" value="LDLa"/>
    <property type="match status" value="8"/>
</dbReference>
<evidence type="ECO:0000256" key="6">
    <source>
        <dbReference type="ARBA" id="ARBA00022729"/>
    </source>
</evidence>
<dbReference type="SMART" id="SM00181">
    <property type="entry name" value="EGF"/>
    <property type="match status" value="4"/>
</dbReference>
<dbReference type="SUPFAM" id="SSF63825">
    <property type="entry name" value="YWTD domain"/>
    <property type="match status" value="1"/>
</dbReference>
<evidence type="ECO:0000256" key="19">
    <source>
        <dbReference type="SAM" id="SignalP"/>
    </source>
</evidence>
<comment type="caution">
    <text evidence="21">The sequence shown here is derived from an EMBL/GenBank/DDBJ whole genome shotgun (WGS) entry which is preliminary data.</text>
</comment>
<feature type="disulfide bond" evidence="15">
    <location>
        <begin position="300"/>
        <end position="315"/>
    </location>
</feature>
<evidence type="ECO:0000256" key="4">
    <source>
        <dbReference type="ARBA" id="ARBA00022583"/>
    </source>
</evidence>
<keyword evidence="22" id="KW-1185">Reference proteome</keyword>
<evidence type="ECO:0000259" key="20">
    <source>
        <dbReference type="PROSITE" id="PS50026"/>
    </source>
</evidence>
<evidence type="ECO:0000256" key="16">
    <source>
        <dbReference type="PROSITE-ProRule" id="PRU00461"/>
    </source>
</evidence>
<dbReference type="InterPro" id="IPR011042">
    <property type="entry name" value="6-blade_b-propeller_TolB-like"/>
</dbReference>
<keyword evidence="11 15" id="KW-1015">Disulfide bond</keyword>
<dbReference type="SMART" id="SM00135">
    <property type="entry name" value="LY"/>
    <property type="match status" value="5"/>
</dbReference>
<dbReference type="GO" id="GO:0005886">
    <property type="term" value="C:plasma membrane"/>
    <property type="evidence" value="ECO:0007669"/>
    <property type="project" value="UniProtKB-SubCell"/>
</dbReference>
<keyword evidence="4" id="KW-0254">Endocytosis</keyword>
<keyword evidence="9 18" id="KW-1133">Transmembrane helix</keyword>
<evidence type="ECO:0000256" key="14">
    <source>
        <dbReference type="PROSITE-ProRule" id="PRU00076"/>
    </source>
</evidence>
<dbReference type="FunFam" id="2.120.10.30:FF:000008">
    <property type="entry name" value="Low-density lipoprotein receptor-related protein 4"/>
    <property type="match status" value="1"/>
</dbReference>
<feature type="region of interest" description="Disordered" evidence="17">
    <location>
        <begin position="852"/>
        <end position="885"/>
    </location>
</feature>
<dbReference type="InterPro" id="IPR036055">
    <property type="entry name" value="LDL_receptor-like_sf"/>
</dbReference>
<keyword evidence="2" id="KW-1003">Cell membrane</keyword>
<feature type="disulfide bond" evidence="15">
    <location>
        <begin position="30"/>
        <end position="42"/>
    </location>
</feature>
<evidence type="ECO:0000313" key="21">
    <source>
        <dbReference type="EMBL" id="KAI9565788.1"/>
    </source>
</evidence>
<keyword evidence="8" id="KW-0106">Calcium</keyword>
<comment type="caution">
    <text evidence="14">Lacks conserved residue(s) required for the propagation of feature annotation.</text>
</comment>
<accession>A0AAD5LX74</accession>
<organism evidence="21 22">
    <name type="scientific">Daphnia sinensis</name>
    <dbReference type="NCBI Taxonomy" id="1820382"/>
    <lineage>
        <taxon>Eukaryota</taxon>
        <taxon>Metazoa</taxon>
        <taxon>Ecdysozoa</taxon>
        <taxon>Arthropoda</taxon>
        <taxon>Crustacea</taxon>
        <taxon>Branchiopoda</taxon>
        <taxon>Diplostraca</taxon>
        <taxon>Cladocera</taxon>
        <taxon>Anomopoda</taxon>
        <taxon>Daphniidae</taxon>
        <taxon>Daphnia</taxon>
        <taxon>Daphnia similis group</taxon>
    </lineage>
</organism>
<dbReference type="FunFam" id="4.10.400.10:FF:000113">
    <property type="entry name" value="Low-density lipoprotein receptor-related protein 8"/>
    <property type="match status" value="1"/>
</dbReference>
<feature type="disulfide bond" evidence="15">
    <location>
        <begin position="288"/>
        <end position="306"/>
    </location>
</feature>
<feature type="disulfide bond" evidence="15">
    <location>
        <begin position="215"/>
        <end position="230"/>
    </location>
</feature>
<sequence>MLSHRVPGSTTLLIILLFMCLKTAVAGEVCASHQFECASGRCIPFSWSCDGENDCDDSSDENEHCRGSVHCADTEFQCLTGIRTRCIPLRWQCDGEPDCDDLSDEDPTKCQEKKCTEEQFACKSRAGECIPLSWVCDKNADCSDGTDEEGCNANCTAEEFTCANGRCIQKRWFCDGQDDCGDHSDEGDHCPEDTCPPDSNFNCGDNVCIPNKRKCDGFVDCANGSDEADCPSLSLNGTNQCTAQEFQCLNGIDCIHSSWQCDGDHDCPDGSDEHNCSLSTCRPDQFRCDDGECIPGHLQCSGAAECNDTSDETSCNSTTTVGCSSETEFDCGDGMCISLDKVCDGVNDCGQWEDEPKGECNVNECALNNGGCLHTCIDTAWGFRCECHPGYELSNNSTCVDIDECLEPGTCSQTCVNEKGTFKCECLSGYTRDPHDRTHCKANEGHSALLFTHGTDIRRFALDRRDLTSIVNETRSSTALDFHFESGMLYWSDINDRRIYKAPIDEGETKTVVASGHVVKADGLAVDWIYRHLYWTDSSKESLVSSIQVSDLDGGFRKTLLTEGLQQPRSIAVDPLEGWLYWSDWGGASRIERSGLDGSHRQVLIDSHIKWPNGITLDRVDRRLFWVDAKMDMIGSCDYDGSNRRVVLSSGPAIGHPFAVTVFEDWIYWSDWDHRTIMRANKFNGKNATSVTQTHSSQLPMVVHVYHSYRQPSGPNHCMPFNGRCSHLCLPAPQINDRSAKISCACPDNFQMLDDGLNCVETHLLLRNASTTSTTTSRTIAVTANDTSKSNTADVPQSLANDSGTITGLIIGAVAAIIILIALVGFFVYRHVVLRNATSMNFDNPVYRKTTEDKFSLSKNPPSGRLKPSAPEVEPLNHPGTNEYV</sequence>
<dbReference type="InterPro" id="IPR051221">
    <property type="entry name" value="LDLR-related"/>
</dbReference>
<feature type="chain" id="PRO_5042293994" description="EGF-like domain-containing protein" evidence="19">
    <location>
        <begin position="27"/>
        <end position="885"/>
    </location>
</feature>
<evidence type="ECO:0000256" key="2">
    <source>
        <dbReference type="ARBA" id="ARBA00022475"/>
    </source>
</evidence>
<dbReference type="SMART" id="SM00179">
    <property type="entry name" value="EGF_CA"/>
    <property type="match status" value="2"/>
</dbReference>
<dbReference type="InterPro" id="IPR000742">
    <property type="entry name" value="EGF"/>
</dbReference>
<keyword evidence="7" id="KW-0677">Repeat</keyword>
<gene>
    <name evidence="21" type="ORF">GHT06_009583</name>
</gene>